<evidence type="ECO:0000259" key="9">
    <source>
        <dbReference type="PROSITE" id="PS51669"/>
    </source>
</evidence>
<dbReference type="SMART" id="SM00926">
    <property type="entry name" value="Molybdop_Fe4S4"/>
    <property type="match status" value="1"/>
</dbReference>
<dbReference type="Pfam" id="PF00384">
    <property type="entry name" value="Molybdopterin"/>
    <property type="match status" value="1"/>
</dbReference>
<keyword evidence="2" id="KW-0004">4Fe-4S</keyword>
<dbReference type="GO" id="GO:0043546">
    <property type="term" value="F:molybdopterin cofactor binding"/>
    <property type="evidence" value="ECO:0007669"/>
    <property type="project" value="InterPro"/>
</dbReference>
<keyword evidence="5" id="KW-0732">Signal</keyword>
<organism evidence="10 11">
    <name type="scientific">Candidatus Scalindua japonica</name>
    <dbReference type="NCBI Taxonomy" id="1284222"/>
    <lineage>
        <taxon>Bacteria</taxon>
        <taxon>Pseudomonadati</taxon>
        <taxon>Planctomycetota</taxon>
        <taxon>Candidatus Brocadiia</taxon>
        <taxon>Candidatus Brocadiales</taxon>
        <taxon>Candidatus Scalinduaceae</taxon>
        <taxon>Candidatus Scalindua</taxon>
    </lineage>
</organism>
<dbReference type="InterPro" id="IPR050612">
    <property type="entry name" value="Prok_Mopterin_Oxidored"/>
</dbReference>
<dbReference type="EMBL" id="BAOS01000010">
    <property type="protein sequence ID" value="GAX60330.1"/>
    <property type="molecule type" value="Genomic_DNA"/>
</dbReference>
<evidence type="ECO:0000256" key="4">
    <source>
        <dbReference type="ARBA" id="ARBA00022723"/>
    </source>
</evidence>
<dbReference type="SUPFAM" id="SSF50692">
    <property type="entry name" value="ADC-like"/>
    <property type="match status" value="1"/>
</dbReference>
<dbReference type="AlphaFoldDB" id="A0A286TWS0"/>
<keyword evidence="4" id="KW-0479">Metal-binding</keyword>
<evidence type="ECO:0000256" key="7">
    <source>
        <dbReference type="ARBA" id="ARBA00023004"/>
    </source>
</evidence>
<name>A0A286TWS0_9BACT</name>
<dbReference type="InterPro" id="IPR009010">
    <property type="entry name" value="Asp_de-COase-like_dom_sf"/>
</dbReference>
<dbReference type="PROSITE" id="PS51669">
    <property type="entry name" value="4FE4S_MOW_BIS_MGD"/>
    <property type="match status" value="1"/>
</dbReference>
<dbReference type="CDD" id="cd02780">
    <property type="entry name" value="MopB_CT_Tetrathionate_Arsenate-R"/>
    <property type="match status" value="1"/>
</dbReference>
<keyword evidence="7" id="KW-0408">Iron</keyword>
<dbReference type="Gene3D" id="3.30.200.210">
    <property type="match status" value="1"/>
</dbReference>
<evidence type="ECO:0000256" key="8">
    <source>
        <dbReference type="ARBA" id="ARBA00023014"/>
    </source>
</evidence>
<gene>
    <name evidence="10" type="ORF">SCALIN_C10_0090</name>
</gene>
<dbReference type="GO" id="GO:0016491">
    <property type="term" value="F:oxidoreductase activity"/>
    <property type="evidence" value="ECO:0007669"/>
    <property type="project" value="UniProtKB-KW"/>
</dbReference>
<dbReference type="Gene3D" id="3.40.50.740">
    <property type="match status" value="1"/>
</dbReference>
<dbReference type="PROSITE" id="PS51318">
    <property type="entry name" value="TAT"/>
    <property type="match status" value="1"/>
</dbReference>
<dbReference type="InterPro" id="IPR006657">
    <property type="entry name" value="MoPterin_dinucl-bd_dom"/>
</dbReference>
<dbReference type="PANTHER" id="PTHR43742:SF9">
    <property type="entry name" value="TETRATHIONATE REDUCTASE SUBUNIT A"/>
    <property type="match status" value="1"/>
</dbReference>
<dbReference type="InterPro" id="IPR037946">
    <property type="entry name" value="MopB_CT_Tetrathionate"/>
</dbReference>
<dbReference type="InterPro" id="IPR006963">
    <property type="entry name" value="Mopterin_OxRdtase_4Fe-4S_dom"/>
</dbReference>
<dbReference type="Pfam" id="PF04879">
    <property type="entry name" value="Molybdop_Fe4S4"/>
    <property type="match status" value="1"/>
</dbReference>
<dbReference type="Gene3D" id="2.40.40.20">
    <property type="match status" value="1"/>
</dbReference>
<proteinExistence type="inferred from homology"/>
<dbReference type="Gene3D" id="3.40.228.10">
    <property type="entry name" value="Dimethylsulfoxide Reductase, domain 2"/>
    <property type="match status" value="1"/>
</dbReference>
<dbReference type="SUPFAM" id="SSF53706">
    <property type="entry name" value="Formate dehydrogenase/DMSO reductase, domains 1-3"/>
    <property type="match status" value="1"/>
</dbReference>
<keyword evidence="3" id="KW-0500">Molybdenum</keyword>
<accession>A0A286TWS0</accession>
<keyword evidence="6" id="KW-0560">Oxidoreductase</keyword>
<evidence type="ECO:0000313" key="11">
    <source>
        <dbReference type="Proteomes" id="UP000218542"/>
    </source>
</evidence>
<dbReference type="Proteomes" id="UP000218542">
    <property type="component" value="Unassembled WGS sequence"/>
</dbReference>
<dbReference type="Pfam" id="PF01568">
    <property type="entry name" value="Molydop_binding"/>
    <property type="match status" value="1"/>
</dbReference>
<evidence type="ECO:0000256" key="6">
    <source>
        <dbReference type="ARBA" id="ARBA00023002"/>
    </source>
</evidence>
<evidence type="ECO:0000256" key="2">
    <source>
        <dbReference type="ARBA" id="ARBA00022485"/>
    </source>
</evidence>
<evidence type="ECO:0000256" key="1">
    <source>
        <dbReference type="ARBA" id="ARBA00010312"/>
    </source>
</evidence>
<comment type="caution">
    <text evidence="10">The sequence shown here is derived from an EMBL/GenBank/DDBJ whole genome shotgun (WGS) entry which is preliminary data.</text>
</comment>
<protein>
    <submittedName>
        <fullName evidence="10">Anaerobic dehydrogenase</fullName>
    </submittedName>
</protein>
<dbReference type="PANTHER" id="PTHR43742">
    <property type="entry name" value="TRIMETHYLAMINE-N-OXIDE REDUCTASE"/>
    <property type="match status" value="1"/>
</dbReference>
<comment type="similarity">
    <text evidence="1">Belongs to the prokaryotic molybdopterin-containing oxidoreductase family.</text>
</comment>
<evidence type="ECO:0000256" key="5">
    <source>
        <dbReference type="ARBA" id="ARBA00022729"/>
    </source>
</evidence>
<evidence type="ECO:0000256" key="3">
    <source>
        <dbReference type="ARBA" id="ARBA00022505"/>
    </source>
</evidence>
<dbReference type="GO" id="GO:0046872">
    <property type="term" value="F:metal ion binding"/>
    <property type="evidence" value="ECO:0007669"/>
    <property type="project" value="UniProtKB-KW"/>
</dbReference>
<dbReference type="InterPro" id="IPR006656">
    <property type="entry name" value="Mopterin_OxRdtase"/>
</dbReference>
<dbReference type="GO" id="GO:0051539">
    <property type="term" value="F:4 iron, 4 sulfur cluster binding"/>
    <property type="evidence" value="ECO:0007669"/>
    <property type="project" value="UniProtKB-KW"/>
</dbReference>
<reference evidence="11" key="1">
    <citation type="journal article" date="2017" name="Environ. Microbiol. Rep.">
        <title>Genetic Diversity of Marine Anaerobic Ammonium-Oxidizing Bacteria as Revealed by Genomic and Proteomic Analyses of 'Candidatus Scalindua japonica'.</title>
        <authorList>
            <person name="Oshiki M."/>
            <person name="Mizuto K."/>
            <person name="Kimura Z."/>
            <person name="Kindaichi T."/>
            <person name="Satoh H."/>
            <person name="Okabe S."/>
        </authorList>
    </citation>
    <scope>NUCLEOTIDE SEQUENCE [LARGE SCALE GENOMIC DNA]</scope>
    <source>
        <strain evidence="11">husup-a2</strain>
    </source>
</reference>
<keyword evidence="8" id="KW-0411">Iron-sulfur</keyword>
<feature type="domain" description="4Fe-4S Mo/W bis-MGD-type" evidence="9">
    <location>
        <begin position="68"/>
        <end position="148"/>
    </location>
</feature>
<evidence type="ECO:0000313" key="10">
    <source>
        <dbReference type="EMBL" id="GAX60330.1"/>
    </source>
</evidence>
<dbReference type="InterPro" id="IPR006311">
    <property type="entry name" value="TAT_signal"/>
</dbReference>
<keyword evidence="11" id="KW-1185">Reference proteome</keyword>
<sequence length="996" mass="109311">MNMKKEREDNLLNSSVNRRTFIKVSGALASATVANQVFSKSRAKAECVNINQPFETGENCPDDLETADDIIYSVCQMCHSRCGIRAKVKEGVLVKIDGNPYHPNNRDVDENNNPDRLPYNTSTDNAVNHLGRVCLKGQAGIQTVYDPFRIQKPLRRVGPRNSGQWETISWEQAFSEIAGRINELIPPEERDDPIDQTIPELGKKRNQLAFSPGRSVEKEMSERIWKHGWGTINYGLSHTSVCESTRHVANELITWDPNGSKNSMGAGRTEGWQADILGAEYIIYFGSNALEAGFPMVGMARNLMQFKRNGGKYVVVDPRYNNTAAKADQWVPIKPGTDAALAMGIMRSIIDLQRYDILYLKNTNSDAAAEDGIPTWTDSTYLVGYFTDDNGKPFQRYINAKEAGISNGTTVLDNDYVVWSEGILRGFNDIKHGELDVEDTMSLDGVEVVVKSAFRLLKESAMSKGISEYESICGVQPGTISNLAMEFVSHGKKAVAMTYRGPIKHTNGLYNQLAIQHLNTLIGNYDFKGGCTAGAGGWSHKSGVVNLSKVAGDPGHEGIRIDRAKTFYNQSETGNLFTGYPAARPWFPFGTHGNYQEVIPSIQDQYPYAIKVLITYWNAMPYSVPALRKVWEETMADETKLPLLVSISPVMGEVAAWADYVLPDSTYLEKFSVPGIPWRVNKGTSFQRPVVGKFDGSPIGDSGGIGNTIPLGSDYTPVLPETKSVLDIQIGLAKELGLPGVGADALLNDNGDPVGNLNNSLDWAKALLQNMEFNTGVSTEEIISKGGVFDNPGDEYTGDKLTYQYGNIIRTFNDPIARTIDSVKGVYYSGVPQYLPITHSNGNAVSDPNYPYNLITYKTVHHGQARTNVNPWLMLMAPENFVEINAEDADALGIETGDMVNVSSASNPNGIEGKAKVTQGLMPGVVGISHHYGHWEQSSRSMVIDGEPTGHDPSRGAGIQPTQIMRTDNQYPNVSLQEPIGASCSFFNTSVTIIKV</sequence>